<dbReference type="Gene3D" id="3.40.50.1360">
    <property type="match status" value="1"/>
</dbReference>
<sequence>MREKEMGMLVSAGRDRVPAVRAAIKGGYVTHLATCSASAQMLLEDTS</sequence>
<name>A0A3B9H3M5_9PROT</name>
<proteinExistence type="predicted"/>
<evidence type="ECO:0000313" key="1">
    <source>
        <dbReference type="EMBL" id="HAE29291.1"/>
    </source>
</evidence>
<organism evidence="1 2">
    <name type="scientific">Hyphomonas adhaerens</name>
    <dbReference type="NCBI Taxonomy" id="81029"/>
    <lineage>
        <taxon>Bacteria</taxon>
        <taxon>Pseudomonadati</taxon>
        <taxon>Pseudomonadota</taxon>
        <taxon>Alphaproteobacteria</taxon>
        <taxon>Hyphomonadales</taxon>
        <taxon>Hyphomonadaceae</taxon>
        <taxon>Hyphomonas</taxon>
    </lineage>
</organism>
<accession>A0A3B9H3M5</accession>
<dbReference type="EMBL" id="DMAN01000437">
    <property type="protein sequence ID" value="HAE29291.1"/>
    <property type="molecule type" value="Genomic_DNA"/>
</dbReference>
<comment type="caution">
    <text evidence="1">The sequence shown here is derived from an EMBL/GenBank/DDBJ whole genome shotgun (WGS) entry which is preliminary data.</text>
</comment>
<dbReference type="AlphaFoldDB" id="A0A3B9H3M5"/>
<protein>
    <submittedName>
        <fullName evidence="1">Uncharacterized protein</fullName>
    </submittedName>
</protein>
<dbReference type="SUPFAM" id="SSF100950">
    <property type="entry name" value="NagB/RpiA/CoA transferase-like"/>
    <property type="match status" value="1"/>
</dbReference>
<gene>
    <name evidence="1" type="ORF">DCG58_19185</name>
</gene>
<dbReference type="InterPro" id="IPR037171">
    <property type="entry name" value="NagB/RpiA_transferase-like"/>
</dbReference>
<evidence type="ECO:0000313" key="2">
    <source>
        <dbReference type="Proteomes" id="UP000259610"/>
    </source>
</evidence>
<dbReference type="Proteomes" id="UP000259610">
    <property type="component" value="Unassembled WGS sequence"/>
</dbReference>
<reference evidence="1 2" key="1">
    <citation type="journal article" date="2018" name="Nat. Biotechnol.">
        <title>A standardized bacterial taxonomy based on genome phylogeny substantially revises the tree of life.</title>
        <authorList>
            <person name="Parks D.H."/>
            <person name="Chuvochina M."/>
            <person name="Waite D.W."/>
            <person name="Rinke C."/>
            <person name="Skarshewski A."/>
            <person name="Chaumeil P.A."/>
            <person name="Hugenholtz P."/>
        </authorList>
    </citation>
    <scope>NUCLEOTIDE SEQUENCE [LARGE SCALE GENOMIC DNA]</scope>
    <source>
        <strain evidence="1">UBA8733</strain>
    </source>
</reference>